<dbReference type="EC" id="4.1.1.50" evidence="10"/>
<feature type="chain" id="PRO_5044906330" description="S-adenosylmethionine decarboxylase beta chain" evidence="10">
    <location>
        <begin position="1"/>
        <end position="64"/>
    </location>
</feature>
<keyword evidence="8 10" id="KW-0704">Schiff base</keyword>
<feature type="modified residue" description="Pyruvic acid (Ser); by autocatalysis" evidence="10">
    <location>
        <position position="65"/>
    </location>
</feature>
<evidence type="ECO:0000256" key="4">
    <source>
        <dbReference type="ARBA" id="ARBA00023066"/>
    </source>
</evidence>
<comment type="PTM">
    <text evidence="10">Is synthesized initially as an inactive proenzyme. Formation of the active enzyme involves a self-maturation process in which the active site pyruvoyl group is generated from an internal serine residue via an autocatalytic post-translational modification. Two non-identical subunits are generated from the proenzyme in this reaction, and the pyruvate is formed at the N-terminus of the alpha chain, which is derived from the carboxyl end of the proenzyme. The post-translation cleavage follows an unusual pathway, termed non-hydrolytic serinolysis, in which the side chain hydroxyl group of the serine supplies its oxygen atom to form the C-terminus of the beta chain, while the remainder of the serine residue undergoes an oxidative deamination to produce ammonia and the pyruvoyl group blocking the N-terminus of the alpha chain.</text>
</comment>
<dbReference type="RefSeq" id="WP_379192575.1">
    <property type="nucleotide sequence ID" value="NZ_JBHSOW010000134.1"/>
</dbReference>
<feature type="active site" description="Proton acceptor; for processing activity" evidence="10">
    <location>
        <position position="70"/>
    </location>
</feature>
<evidence type="ECO:0000256" key="2">
    <source>
        <dbReference type="ARBA" id="ARBA00022793"/>
    </source>
</evidence>
<evidence type="ECO:0000313" key="12">
    <source>
        <dbReference type="Proteomes" id="UP001596047"/>
    </source>
</evidence>
<keyword evidence="5 10" id="KW-0620">Polyamine biosynthesis</keyword>
<dbReference type="InterPro" id="IPR042286">
    <property type="entry name" value="AdoMetDC_C"/>
</dbReference>
<comment type="similarity">
    <text evidence="10">Belongs to the prokaryotic AdoMetDC family. Type 1 subfamily.</text>
</comment>
<keyword evidence="7 10" id="KW-0456">Lyase</keyword>
<evidence type="ECO:0000256" key="8">
    <source>
        <dbReference type="ARBA" id="ARBA00023270"/>
    </source>
</evidence>
<feature type="active site" description="Proton donor; for catalytic activity" evidence="10">
    <location>
        <position position="85"/>
    </location>
</feature>
<evidence type="ECO:0000256" key="5">
    <source>
        <dbReference type="ARBA" id="ARBA00023115"/>
    </source>
</evidence>
<dbReference type="NCBIfam" id="TIGR03330">
    <property type="entry name" value="SAM_DCase_Bsu"/>
    <property type="match status" value="1"/>
</dbReference>
<dbReference type="InterPro" id="IPR017716">
    <property type="entry name" value="S-AdoMet_deCOase_pro-enz"/>
</dbReference>
<dbReference type="EMBL" id="JBHSOW010000134">
    <property type="protein sequence ID" value="MFC5653722.1"/>
    <property type="molecule type" value="Genomic_DNA"/>
</dbReference>
<sequence>MKYSTYGRHIAVDVWGTEFEILNNIDFLRLIMVDAAKKSSAQVLSISYKKFDPNGCTILVLLSESHLSIHTYPEQEFAAIDCYTCGEKVDPKIAIDYLIDILKPDKIYSKTLIRGSNEIKMID</sequence>
<evidence type="ECO:0000256" key="6">
    <source>
        <dbReference type="ARBA" id="ARBA00023145"/>
    </source>
</evidence>
<organism evidence="11 12">
    <name type="scientific">Paenibacillus solisilvae</name>
    <dbReference type="NCBI Taxonomy" id="2486751"/>
    <lineage>
        <taxon>Bacteria</taxon>
        <taxon>Bacillati</taxon>
        <taxon>Bacillota</taxon>
        <taxon>Bacilli</taxon>
        <taxon>Bacillales</taxon>
        <taxon>Paenibacillaceae</taxon>
        <taxon>Paenibacillus</taxon>
    </lineage>
</organism>
<dbReference type="InterPro" id="IPR003826">
    <property type="entry name" value="AdoMetDC_fam_prok"/>
</dbReference>
<comment type="function">
    <text evidence="10">Catalyzes the decarboxylation of S-adenosylmethionine to S-adenosylmethioninamine (dcAdoMet), the propylamine donor required for the synthesis of the polyamines spermine and spermidine from the diamine putrescine.</text>
</comment>
<dbReference type="Pfam" id="PF02675">
    <property type="entry name" value="AdoMet_dc"/>
    <property type="match status" value="1"/>
</dbReference>
<protein>
    <recommendedName>
        <fullName evidence="10">S-adenosylmethionine decarboxylase proenzyme</fullName>
        <shortName evidence="10">AdoMetDC</shortName>
        <shortName evidence="10">SAMDC</shortName>
        <ecNumber evidence="10">4.1.1.50</ecNumber>
    </recommendedName>
    <component>
        <recommendedName>
            <fullName evidence="10">S-adenosylmethionine decarboxylase beta chain</fullName>
        </recommendedName>
    </component>
    <component>
        <recommendedName>
            <fullName evidence="10">S-adenosylmethionine decarboxylase alpha chain</fullName>
        </recommendedName>
    </component>
</protein>
<dbReference type="PANTHER" id="PTHR33866:SF2">
    <property type="entry name" value="S-ADENOSYLMETHIONINE DECARBOXYLASE PROENZYME"/>
    <property type="match status" value="1"/>
</dbReference>
<dbReference type="HAMAP" id="MF_00464">
    <property type="entry name" value="AdoMetDC_1"/>
    <property type="match status" value="1"/>
</dbReference>
<keyword evidence="3 10" id="KW-0068">Autocatalytic cleavage</keyword>
<evidence type="ECO:0000256" key="3">
    <source>
        <dbReference type="ARBA" id="ARBA00022813"/>
    </source>
</evidence>
<dbReference type="Gene3D" id="3.30.160.750">
    <property type="match status" value="1"/>
</dbReference>
<dbReference type="Proteomes" id="UP001596047">
    <property type="component" value="Unassembled WGS sequence"/>
</dbReference>
<comment type="cofactor">
    <cofactor evidence="10">
        <name>pyruvate</name>
        <dbReference type="ChEBI" id="CHEBI:15361"/>
    </cofactor>
    <text evidence="10">Binds 1 pyruvoyl group covalently per subunit.</text>
</comment>
<evidence type="ECO:0000256" key="1">
    <source>
        <dbReference type="ARBA" id="ARBA00022691"/>
    </source>
</evidence>
<evidence type="ECO:0000256" key="10">
    <source>
        <dbReference type="HAMAP-Rule" id="MF_00464"/>
    </source>
</evidence>
<feature type="chain" id="PRO_5044906331" description="S-adenosylmethionine decarboxylase alpha chain" evidence="10">
    <location>
        <begin position="65"/>
        <end position="123"/>
    </location>
</feature>
<gene>
    <name evidence="11" type="primary">speD</name>
    <name evidence="10" type="synonym">speH</name>
    <name evidence="11" type="ORF">ACFPYJ_32335</name>
</gene>
<comment type="pathway">
    <text evidence="10">Amine and polyamine biosynthesis; S-adenosylmethioninamine biosynthesis; S-adenosylmethioninamine from S-adenosyl-L-methionine: step 1/1.</text>
</comment>
<feature type="active site" description="Schiff-base intermediate with substrate; via pyruvic acid" evidence="10">
    <location>
        <position position="65"/>
    </location>
</feature>
<accession>A0ABW0W6I4</accession>
<reference evidence="12" key="1">
    <citation type="journal article" date="2019" name="Int. J. Syst. Evol. Microbiol.">
        <title>The Global Catalogue of Microorganisms (GCM) 10K type strain sequencing project: providing services to taxonomists for standard genome sequencing and annotation.</title>
        <authorList>
            <consortium name="The Broad Institute Genomics Platform"/>
            <consortium name="The Broad Institute Genome Sequencing Center for Infectious Disease"/>
            <person name="Wu L."/>
            <person name="Ma J."/>
        </authorList>
    </citation>
    <scope>NUCLEOTIDE SEQUENCE [LARGE SCALE GENOMIC DNA]</scope>
    <source>
        <strain evidence="12">CGMCC 1.3240</strain>
    </source>
</reference>
<keyword evidence="4 10" id="KW-0745">Spermidine biosynthesis</keyword>
<dbReference type="SUPFAM" id="SSF56276">
    <property type="entry name" value="S-adenosylmethionine decarboxylase"/>
    <property type="match status" value="1"/>
</dbReference>
<evidence type="ECO:0000256" key="7">
    <source>
        <dbReference type="ARBA" id="ARBA00023239"/>
    </source>
</evidence>
<dbReference type="InterPro" id="IPR016067">
    <property type="entry name" value="S-AdoMet_deCO2ase_core"/>
</dbReference>
<dbReference type="GO" id="GO:0004014">
    <property type="term" value="F:adenosylmethionine decarboxylase activity"/>
    <property type="evidence" value="ECO:0007669"/>
    <property type="project" value="UniProtKB-EC"/>
</dbReference>
<dbReference type="PANTHER" id="PTHR33866">
    <property type="entry name" value="S-ADENOSYLMETHIONINE DECARBOXYLASE PROENZYME"/>
    <property type="match status" value="1"/>
</dbReference>
<keyword evidence="9 10" id="KW-0670">Pyruvate</keyword>
<evidence type="ECO:0000313" key="11">
    <source>
        <dbReference type="EMBL" id="MFC5653722.1"/>
    </source>
</evidence>
<comment type="caution">
    <text evidence="11">The sequence shown here is derived from an EMBL/GenBank/DDBJ whole genome shotgun (WGS) entry which is preliminary data.</text>
</comment>
<keyword evidence="6 10" id="KW-0865">Zymogen</keyword>
<keyword evidence="1 10" id="KW-0949">S-adenosyl-L-methionine</keyword>
<comment type="subunit">
    <text evidence="10">Heterotetramer of two alpha and two beta chains arranged as a dimer of alpha/beta heterodimers.</text>
</comment>
<keyword evidence="12" id="KW-1185">Reference proteome</keyword>
<evidence type="ECO:0000256" key="9">
    <source>
        <dbReference type="ARBA" id="ARBA00023317"/>
    </source>
</evidence>
<comment type="catalytic activity">
    <reaction evidence="10">
        <text>S-adenosyl-L-methionine + H(+) = S-adenosyl 3-(methylsulfanyl)propylamine + CO2</text>
        <dbReference type="Rhea" id="RHEA:15981"/>
        <dbReference type="ChEBI" id="CHEBI:15378"/>
        <dbReference type="ChEBI" id="CHEBI:16526"/>
        <dbReference type="ChEBI" id="CHEBI:57443"/>
        <dbReference type="ChEBI" id="CHEBI:59789"/>
        <dbReference type="EC" id="4.1.1.50"/>
    </reaction>
</comment>
<dbReference type="Gene3D" id="3.30.360.110">
    <property type="entry name" value="S-adenosylmethionine decarboxylase domain"/>
    <property type="match status" value="1"/>
</dbReference>
<name>A0ABW0W6I4_9BACL</name>
<proteinExistence type="inferred from homology"/>
<dbReference type="InterPro" id="IPR042284">
    <property type="entry name" value="AdoMetDC_N"/>
</dbReference>
<keyword evidence="2 10" id="KW-0210">Decarboxylase</keyword>
<feature type="site" description="Cleavage (non-hydrolytic); by autolysis" evidence="10">
    <location>
        <begin position="64"/>
        <end position="65"/>
    </location>
</feature>